<name>A0ABM7GTL5_9GAMM</name>
<proteinExistence type="predicted"/>
<dbReference type="Pfam" id="PF01571">
    <property type="entry name" value="GCV_T"/>
    <property type="match status" value="1"/>
</dbReference>
<dbReference type="Gene3D" id="3.30.1360.120">
    <property type="entry name" value="Probable tRNA modification gtpase trme, domain 1"/>
    <property type="match status" value="1"/>
</dbReference>
<organism evidence="2 3">
    <name type="scientific">Vreelandella olivaria</name>
    <dbReference type="NCBI Taxonomy" id="390919"/>
    <lineage>
        <taxon>Bacteria</taxon>
        <taxon>Pseudomonadati</taxon>
        <taxon>Pseudomonadota</taxon>
        <taxon>Gammaproteobacteria</taxon>
        <taxon>Oceanospirillales</taxon>
        <taxon>Halomonadaceae</taxon>
        <taxon>Vreelandella</taxon>
    </lineage>
</organism>
<keyword evidence="3" id="KW-1185">Reference proteome</keyword>
<feature type="domain" description="GCVT N-terminal" evidence="1">
    <location>
        <begin position="1"/>
        <end position="46"/>
    </location>
</feature>
<reference evidence="3" key="1">
    <citation type="journal article" date="2019" name="Microbiol. Resour. Announc.">
        <title>Complete Genome Sequence of Halomonas olivaria, a Moderately Halophilic Bacterium Isolated from Olive Processing Effluents, Obtained by Nanopore Sequencing.</title>
        <authorList>
            <person name="Nagata S."/>
            <person name="Ii K.M."/>
            <person name="Tsukimi T."/>
            <person name="Miura M.C."/>
            <person name="Galipon J."/>
            <person name="Arakawa K."/>
        </authorList>
    </citation>
    <scope>NUCLEOTIDE SEQUENCE [LARGE SCALE GENOMIC DNA]</scope>
    <source>
        <strain evidence="3">TYRC17</strain>
    </source>
</reference>
<sequence length="57" mass="6325">MTDHWATMTITGPEARKLLAEISDIDLDRDSFKFMDWRSGKVAGCRHGSFASPLPAS</sequence>
<evidence type="ECO:0000313" key="3">
    <source>
        <dbReference type="Proteomes" id="UP000289555"/>
    </source>
</evidence>
<accession>A0ABM7GTL5</accession>
<dbReference type="InterPro" id="IPR006222">
    <property type="entry name" value="GCVT_N"/>
</dbReference>
<gene>
    <name evidence="2" type="ORF">HORIV_66190</name>
</gene>
<dbReference type="EMBL" id="AP019416">
    <property type="protein sequence ID" value="BBI54198.1"/>
    <property type="molecule type" value="Genomic_DNA"/>
</dbReference>
<dbReference type="Proteomes" id="UP000289555">
    <property type="component" value="Chromosome"/>
</dbReference>
<dbReference type="InterPro" id="IPR027266">
    <property type="entry name" value="TrmE/GcvT-like"/>
</dbReference>
<evidence type="ECO:0000259" key="1">
    <source>
        <dbReference type="Pfam" id="PF01571"/>
    </source>
</evidence>
<protein>
    <recommendedName>
        <fullName evidence="1">GCVT N-terminal domain-containing protein</fullName>
    </recommendedName>
</protein>
<evidence type="ECO:0000313" key="2">
    <source>
        <dbReference type="EMBL" id="BBI54198.1"/>
    </source>
</evidence>
<dbReference type="SUPFAM" id="SSF103025">
    <property type="entry name" value="Folate-binding domain"/>
    <property type="match status" value="1"/>
</dbReference>